<keyword evidence="1" id="KW-0472">Membrane</keyword>
<feature type="transmembrane region" description="Helical" evidence="1">
    <location>
        <begin position="167"/>
        <end position="188"/>
    </location>
</feature>
<sequence>MTWRILSAFYMLVMTLLFSSNAVALHVELMETSPASPTVLYQDEALYVLIHYKSERPLRFQAVGKYRDQEIMVNVRLNPSQAYPEGEGQAIAWVAYDKPTEIDALKVTVYNENWQPLETKMMMLSAIWQEGNSQRTHSQAPWVKRLNQEQQASVSKSQEPLSWWDVLFFQLLYLSVPLYWILQITVLLRWPEEWRKTACLPLLISIPLLVYTLYALYKQSNLWPLMMLFITPITLLILLVIMIYKKMHTR</sequence>
<accession>A0A0W0YPZ7</accession>
<reference evidence="3 4" key="1">
    <citation type="submission" date="2015-11" db="EMBL/GenBank/DDBJ databases">
        <title>Genomic analysis of 38 Legionella species identifies large and diverse effector repertoires.</title>
        <authorList>
            <person name="Burstein D."/>
            <person name="Amaro F."/>
            <person name="Zusman T."/>
            <person name="Lifshitz Z."/>
            <person name="Cohen O."/>
            <person name="Gilbert J.A."/>
            <person name="Pupko T."/>
            <person name="Shuman H.A."/>
            <person name="Segal G."/>
        </authorList>
    </citation>
    <scope>NUCLEOTIDE SEQUENCE [LARGE SCALE GENOMIC DNA]</scope>
    <source>
        <strain evidence="3 4">ATCC 49655</strain>
    </source>
</reference>
<evidence type="ECO:0008006" key="5">
    <source>
        <dbReference type="Google" id="ProtNLM"/>
    </source>
</evidence>
<proteinExistence type="predicted"/>
<comment type="caution">
    <text evidence="3">The sequence shown here is derived from an EMBL/GenBank/DDBJ whole genome shotgun (WGS) entry which is preliminary data.</text>
</comment>
<feature type="transmembrane region" description="Helical" evidence="1">
    <location>
        <begin position="223"/>
        <end position="244"/>
    </location>
</feature>
<gene>
    <name evidence="3" type="ORF">Lsha_2102</name>
</gene>
<keyword evidence="1" id="KW-0812">Transmembrane</keyword>
<feature type="transmembrane region" description="Helical" evidence="1">
    <location>
        <begin position="200"/>
        <end position="217"/>
    </location>
</feature>
<evidence type="ECO:0000313" key="4">
    <source>
        <dbReference type="Proteomes" id="UP000054600"/>
    </source>
</evidence>
<dbReference type="OrthoDB" id="5651350at2"/>
<feature type="chain" id="PRO_5006917827" description="Transmembrane protein" evidence="2">
    <location>
        <begin position="25"/>
        <end position="250"/>
    </location>
</feature>
<evidence type="ECO:0000256" key="1">
    <source>
        <dbReference type="SAM" id="Phobius"/>
    </source>
</evidence>
<organism evidence="3 4">
    <name type="scientific">Legionella shakespearei DSM 23087</name>
    <dbReference type="NCBI Taxonomy" id="1122169"/>
    <lineage>
        <taxon>Bacteria</taxon>
        <taxon>Pseudomonadati</taxon>
        <taxon>Pseudomonadota</taxon>
        <taxon>Gammaproteobacteria</taxon>
        <taxon>Legionellales</taxon>
        <taxon>Legionellaceae</taxon>
        <taxon>Legionella</taxon>
    </lineage>
</organism>
<protein>
    <recommendedName>
        <fullName evidence="5">Transmembrane protein</fullName>
    </recommendedName>
</protein>
<name>A0A0W0YPZ7_9GAMM</name>
<dbReference type="Proteomes" id="UP000054600">
    <property type="component" value="Unassembled WGS sequence"/>
</dbReference>
<keyword evidence="2" id="KW-0732">Signal</keyword>
<feature type="signal peptide" evidence="2">
    <location>
        <begin position="1"/>
        <end position="24"/>
    </location>
</feature>
<dbReference type="RefSeq" id="WP_018576335.1">
    <property type="nucleotide sequence ID" value="NZ_KB892385.1"/>
</dbReference>
<dbReference type="eggNOG" id="ENOG502ZX1Q">
    <property type="taxonomic scope" value="Bacteria"/>
</dbReference>
<dbReference type="AlphaFoldDB" id="A0A0W0YPZ7"/>
<dbReference type="EMBL" id="LNYW01000054">
    <property type="protein sequence ID" value="KTD58884.1"/>
    <property type="molecule type" value="Genomic_DNA"/>
</dbReference>
<evidence type="ECO:0000256" key="2">
    <source>
        <dbReference type="SAM" id="SignalP"/>
    </source>
</evidence>
<keyword evidence="4" id="KW-1185">Reference proteome</keyword>
<evidence type="ECO:0000313" key="3">
    <source>
        <dbReference type="EMBL" id="KTD58884.1"/>
    </source>
</evidence>
<keyword evidence="1" id="KW-1133">Transmembrane helix</keyword>
<dbReference type="PATRIC" id="fig|1122169.6.peg.2407"/>